<evidence type="ECO:0000256" key="2">
    <source>
        <dbReference type="ARBA" id="ARBA00022679"/>
    </source>
</evidence>
<keyword evidence="2" id="KW-0808">Transferase</keyword>
<proteinExistence type="inferred from homology"/>
<dbReference type="PANTHER" id="PTHR11783">
    <property type="entry name" value="SULFOTRANSFERASE SULT"/>
    <property type="match status" value="1"/>
</dbReference>
<evidence type="ECO:0000313" key="7">
    <source>
        <dbReference type="Proteomes" id="UP000179454"/>
    </source>
</evidence>
<comment type="similarity">
    <text evidence="1">Belongs to the sulfotransferase 1 family.</text>
</comment>
<evidence type="ECO:0000259" key="4">
    <source>
        <dbReference type="Pfam" id="PF00685"/>
    </source>
</evidence>
<dbReference type="AlphaFoldDB" id="A0ABD6HDD9"/>
<dbReference type="Proteomes" id="UP000179536">
    <property type="component" value="Unassembled WGS sequence"/>
</dbReference>
<protein>
    <submittedName>
        <fullName evidence="6">Sulfotransferase domain-containing protein</fullName>
    </submittedName>
</protein>
<evidence type="ECO:0000256" key="3">
    <source>
        <dbReference type="SAM" id="MobiDB-lite"/>
    </source>
</evidence>
<name>A0ABD6HDD9_AGRVI</name>
<dbReference type="SUPFAM" id="SSF52540">
    <property type="entry name" value="P-loop containing nucleoside triphosphate hydrolases"/>
    <property type="match status" value="1"/>
</dbReference>
<evidence type="ECO:0000256" key="1">
    <source>
        <dbReference type="ARBA" id="ARBA00005771"/>
    </source>
</evidence>
<gene>
    <name evidence="6" type="ORF">BBK91_022760</name>
    <name evidence="5" type="ORF">BBL17_003015</name>
</gene>
<organism evidence="6 8">
    <name type="scientific">Agrobacterium vitis</name>
    <name type="common">Rhizobium vitis</name>
    <dbReference type="NCBI Taxonomy" id="373"/>
    <lineage>
        <taxon>Bacteria</taxon>
        <taxon>Pseudomonadati</taxon>
        <taxon>Pseudomonadota</taxon>
        <taxon>Alphaproteobacteria</taxon>
        <taxon>Hyphomicrobiales</taxon>
        <taxon>Rhizobiaceae</taxon>
        <taxon>Rhizobium/Agrobacterium group</taxon>
        <taxon>Agrobacterium</taxon>
    </lineage>
</organism>
<evidence type="ECO:0000313" key="8">
    <source>
        <dbReference type="Proteomes" id="UP000179536"/>
    </source>
</evidence>
<feature type="region of interest" description="Disordered" evidence="3">
    <location>
        <begin position="1"/>
        <end position="24"/>
    </location>
</feature>
<dbReference type="Gene3D" id="3.40.50.300">
    <property type="entry name" value="P-loop containing nucleotide triphosphate hydrolases"/>
    <property type="match status" value="1"/>
</dbReference>
<dbReference type="Proteomes" id="UP000179454">
    <property type="component" value="Unassembled WGS sequence"/>
</dbReference>
<accession>A0ABD6HDD9</accession>
<sequence length="349" mass="39119">MVNVRSTPLDSTTEQISSDDRRVEQFGDENRLLSADRENDAVEPASPIKNKQNIIWIASYPKSGNTWVRVFVHNLLRELRGETQGSQDINDLGRYAIWEHSYPHYTQILGKAPTRATAEEMAKARPAAQALISRQQQGLSLTKTHLCFGTDHGTPTINLDVTLAAIYIVRNPLDVAISYAHHCSRSIDAIIADMAQPGFRTLPTEKHVGEILGSWSQNVASWMGVASRPVHIMRYEDMLDYPERMFSGLAAFLGLRPTKKQLESAIEKSSFAELAKQETERGFKEKPKQAERFFRQGRAGQWQDLLSENQVQRVLSSSAPIMQRVGYLPPRGVGSIKYSLPSKEGNNGQ</sequence>
<feature type="domain" description="Sulfotransferase" evidence="4">
    <location>
        <begin position="55"/>
        <end position="314"/>
    </location>
</feature>
<comment type="caution">
    <text evidence="6">The sequence shown here is derived from an EMBL/GenBank/DDBJ whole genome shotgun (WGS) entry which is preliminary data.</text>
</comment>
<dbReference type="InterPro" id="IPR000863">
    <property type="entry name" value="Sulfotransferase_dom"/>
</dbReference>
<dbReference type="EMBL" id="MBFE02000002">
    <property type="protein sequence ID" value="MUO40772.1"/>
    <property type="molecule type" value="Genomic_DNA"/>
</dbReference>
<dbReference type="GO" id="GO:0016740">
    <property type="term" value="F:transferase activity"/>
    <property type="evidence" value="ECO:0007669"/>
    <property type="project" value="UniProtKB-KW"/>
</dbReference>
<evidence type="ECO:0000313" key="5">
    <source>
        <dbReference type="EMBL" id="MUO40772.1"/>
    </source>
</evidence>
<dbReference type="Pfam" id="PF00685">
    <property type="entry name" value="Sulfotransfer_1"/>
    <property type="match status" value="1"/>
</dbReference>
<dbReference type="InterPro" id="IPR027417">
    <property type="entry name" value="P-loop_NTPase"/>
</dbReference>
<keyword evidence="7" id="KW-1185">Reference proteome</keyword>
<evidence type="ECO:0000313" key="6">
    <source>
        <dbReference type="EMBL" id="MUP12688.1"/>
    </source>
</evidence>
<feature type="compositionally biased region" description="Polar residues" evidence="3">
    <location>
        <begin position="1"/>
        <end position="16"/>
    </location>
</feature>
<reference evidence="7 8" key="1">
    <citation type="submission" date="2019-11" db="EMBL/GenBank/DDBJ databases">
        <title>Whole-genome sequencing of Allorhizobium vitis.</title>
        <authorList>
            <person name="Gan H.M."/>
            <person name="Savka M.A."/>
        </authorList>
    </citation>
    <scope>NUCLEOTIDE SEQUENCE [LARGE SCALE GENOMIC DNA]</scope>
    <source>
        <strain evidence="6 8">RF2/1</strain>
        <strain evidence="5 7">T1/7</strain>
    </source>
</reference>
<dbReference type="EMBL" id="MBFA02000020">
    <property type="protein sequence ID" value="MUP12688.1"/>
    <property type="molecule type" value="Genomic_DNA"/>
</dbReference>